<proteinExistence type="predicted"/>
<sequence length="34" mass="3744">MSGNMSAGPIGMATLQAERFGVTEVRWKRSSPQY</sequence>
<dbReference type="EMBL" id="LJQD01000331">
    <property type="protein sequence ID" value="KPW94046.1"/>
    <property type="molecule type" value="Genomic_DNA"/>
</dbReference>
<protein>
    <submittedName>
        <fullName evidence="1">Uncharacterized protein</fullName>
    </submittedName>
</protein>
<dbReference type="PATRIC" id="fig|264450.4.peg.5054"/>
<dbReference type="AlphaFoldDB" id="A0A0N8R530"/>
<gene>
    <name evidence="1" type="ORF">ALO79_06345</name>
</gene>
<evidence type="ECO:0000313" key="1">
    <source>
        <dbReference type="EMBL" id="KPW94046.1"/>
    </source>
</evidence>
<dbReference type="Proteomes" id="UP000050381">
    <property type="component" value="Unassembled WGS sequence"/>
</dbReference>
<name>A0A0N8R530_PSESX</name>
<comment type="caution">
    <text evidence="1">The sequence shown here is derived from an EMBL/GenBank/DDBJ whole genome shotgun (WGS) entry which is preliminary data.</text>
</comment>
<reference evidence="1 2" key="1">
    <citation type="submission" date="2015-09" db="EMBL/GenBank/DDBJ databases">
        <title>Genome announcement of multiple Pseudomonas syringae strains.</title>
        <authorList>
            <person name="Thakur S."/>
            <person name="Wang P.W."/>
            <person name="Gong Y."/>
            <person name="Weir B.S."/>
            <person name="Guttman D.S."/>
        </authorList>
    </citation>
    <scope>NUCLEOTIDE SEQUENCE [LARGE SCALE GENOMIC DNA]</scope>
    <source>
        <strain evidence="1 2">ICMP9419</strain>
    </source>
</reference>
<accession>A0A0N8R530</accession>
<organism evidence="1 2">
    <name type="scientific">Pseudomonas syringae pv. castaneae</name>
    <dbReference type="NCBI Taxonomy" id="264450"/>
    <lineage>
        <taxon>Bacteria</taxon>
        <taxon>Pseudomonadati</taxon>
        <taxon>Pseudomonadota</taxon>
        <taxon>Gammaproteobacteria</taxon>
        <taxon>Pseudomonadales</taxon>
        <taxon>Pseudomonadaceae</taxon>
        <taxon>Pseudomonas</taxon>
        <taxon>Pseudomonas syringae</taxon>
    </lineage>
</organism>
<evidence type="ECO:0000313" key="2">
    <source>
        <dbReference type="Proteomes" id="UP000050381"/>
    </source>
</evidence>